<gene>
    <name evidence="2" type="ORF">RF55_16336</name>
</gene>
<proteinExistence type="predicted"/>
<evidence type="ECO:0000313" key="2">
    <source>
        <dbReference type="EMBL" id="KMQ85227.1"/>
    </source>
</evidence>
<name>A0A0J7K4H0_LASNI</name>
<dbReference type="Pfam" id="PF13700">
    <property type="entry name" value="DUF4158"/>
    <property type="match status" value="1"/>
</dbReference>
<dbReference type="Proteomes" id="UP000036403">
    <property type="component" value="Unassembled WGS sequence"/>
</dbReference>
<dbReference type="PaxDb" id="67767-A0A0J7K4H0"/>
<dbReference type="EMBL" id="LBMM01014309">
    <property type="protein sequence ID" value="KMQ85227.1"/>
    <property type="molecule type" value="Genomic_DNA"/>
</dbReference>
<reference evidence="2 3" key="1">
    <citation type="submission" date="2015-04" db="EMBL/GenBank/DDBJ databases">
        <title>Lasius niger genome sequencing.</title>
        <authorList>
            <person name="Konorov E.A."/>
            <person name="Nikitin M.A."/>
            <person name="Kirill M.V."/>
            <person name="Chang P."/>
        </authorList>
    </citation>
    <scope>NUCLEOTIDE SEQUENCE [LARGE SCALE GENOMIC DNA]</scope>
    <source>
        <tissue evidence="2">Whole</tissue>
    </source>
</reference>
<feature type="non-terminal residue" evidence="2">
    <location>
        <position position="182"/>
    </location>
</feature>
<dbReference type="InterPro" id="IPR025296">
    <property type="entry name" value="DUF4158"/>
</dbReference>
<comment type="caution">
    <text evidence="2">The sequence shown here is derived from an EMBL/GenBank/DDBJ whole genome shotgun (WGS) entry which is preliminary data.</text>
</comment>
<evidence type="ECO:0000259" key="1">
    <source>
        <dbReference type="Pfam" id="PF13700"/>
    </source>
</evidence>
<protein>
    <submittedName>
        <fullName evidence="2">Transposase</fullName>
    </submittedName>
</protein>
<dbReference type="AlphaFoldDB" id="A0A0J7K4H0"/>
<organism evidence="2 3">
    <name type="scientific">Lasius niger</name>
    <name type="common">Black garden ant</name>
    <dbReference type="NCBI Taxonomy" id="67767"/>
    <lineage>
        <taxon>Eukaryota</taxon>
        <taxon>Metazoa</taxon>
        <taxon>Ecdysozoa</taxon>
        <taxon>Arthropoda</taxon>
        <taxon>Hexapoda</taxon>
        <taxon>Insecta</taxon>
        <taxon>Pterygota</taxon>
        <taxon>Neoptera</taxon>
        <taxon>Endopterygota</taxon>
        <taxon>Hymenoptera</taxon>
        <taxon>Apocrita</taxon>
        <taxon>Aculeata</taxon>
        <taxon>Formicoidea</taxon>
        <taxon>Formicidae</taxon>
        <taxon>Formicinae</taxon>
        <taxon>Lasius</taxon>
        <taxon>Lasius</taxon>
    </lineage>
</organism>
<keyword evidence="3" id="KW-1185">Reference proteome</keyword>
<feature type="domain" description="DUF4158" evidence="1">
    <location>
        <begin position="6"/>
        <end position="169"/>
    </location>
</feature>
<accession>A0A0J7K4H0</accession>
<dbReference type="STRING" id="67767.A0A0J7K4H0"/>
<sequence>MPRRSILSTTERASLLLPPDTEDELIRHYAFGETDLSLIGQRRGDANRLGVAVQLCLLRFPGQGLLPDASMPMSLLQWIGRQLRIDPSCWPQYAEREETRREHLLELRAYLGVEPFGLVHYRQAVHAPTELALQTDKGIVLAVSVLDTLRHRHIIIPALDVIERVCAEAITRANRRIYEALS</sequence>
<evidence type="ECO:0000313" key="3">
    <source>
        <dbReference type="Proteomes" id="UP000036403"/>
    </source>
</evidence>